<dbReference type="PATRIC" id="fig|1346330.5.peg.2539"/>
<evidence type="ECO:0000259" key="4">
    <source>
        <dbReference type="SMART" id="SM00534"/>
    </source>
</evidence>
<feature type="domain" description="DNA mismatch repair proteins mutS family" evidence="4">
    <location>
        <begin position="260"/>
        <end position="438"/>
    </location>
</feature>
<dbReference type="RefSeq" id="WP_021070696.1">
    <property type="nucleotide sequence ID" value="NZ_ATDL01000015.1"/>
</dbReference>
<keyword evidence="3" id="KW-0238">DNA-binding</keyword>
<dbReference type="Proteomes" id="UP000016584">
    <property type="component" value="Unassembled WGS sequence"/>
</dbReference>
<dbReference type="Gene3D" id="1.10.1420.10">
    <property type="match status" value="1"/>
</dbReference>
<dbReference type="OrthoDB" id="1097361at2"/>
<evidence type="ECO:0000313" key="5">
    <source>
        <dbReference type="EMBL" id="ERJ59202.1"/>
    </source>
</evidence>
<dbReference type="InterPro" id="IPR027417">
    <property type="entry name" value="P-loop_NTPase"/>
</dbReference>
<name>U2HUL2_9SPHI</name>
<proteinExistence type="predicted"/>
<evidence type="ECO:0000256" key="2">
    <source>
        <dbReference type="ARBA" id="ARBA00022840"/>
    </source>
</evidence>
<dbReference type="SMART" id="SM00534">
    <property type="entry name" value="MUTSac"/>
    <property type="match status" value="1"/>
</dbReference>
<dbReference type="GO" id="GO:0005829">
    <property type="term" value="C:cytosol"/>
    <property type="evidence" value="ECO:0007669"/>
    <property type="project" value="TreeGrafter"/>
</dbReference>
<dbReference type="InterPro" id="IPR000432">
    <property type="entry name" value="DNA_mismatch_repair_MutS_C"/>
</dbReference>
<dbReference type="PANTHER" id="PTHR11361">
    <property type="entry name" value="DNA MISMATCH REPAIR PROTEIN MUTS FAMILY MEMBER"/>
    <property type="match status" value="1"/>
</dbReference>
<dbReference type="GO" id="GO:0006298">
    <property type="term" value="P:mismatch repair"/>
    <property type="evidence" value="ECO:0007669"/>
    <property type="project" value="InterPro"/>
</dbReference>
<dbReference type="AlphaFoldDB" id="U2HUL2"/>
<dbReference type="GO" id="GO:0005524">
    <property type="term" value="F:ATP binding"/>
    <property type="evidence" value="ECO:0007669"/>
    <property type="project" value="UniProtKB-KW"/>
</dbReference>
<protein>
    <recommendedName>
        <fullName evidence="4">DNA mismatch repair proteins mutS family domain-containing protein</fullName>
    </recommendedName>
</protein>
<dbReference type="SUPFAM" id="SSF52540">
    <property type="entry name" value="P-loop containing nucleoside triphosphate hydrolases"/>
    <property type="match status" value="1"/>
</dbReference>
<gene>
    <name evidence="5" type="ORF">M472_10500</name>
</gene>
<keyword evidence="6" id="KW-1185">Reference proteome</keyword>
<dbReference type="EMBL" id="ATDL01000015">
    <property type="protein sequence ID" value="ERJ59202.1"/>
    <property type="molecule type" value="Genomic_DNA"/>
</dbReference>
<dbReference type="eggNOG" id="COG0249">
    <property type="taxonomic scope" value="Bacteria"/>
</dbReference>
<keyword evidence="1" id="KW-0547">Nucleotide-binding</keyword>
<evidence type="ECO:0000313" key="6">
    <source>
        <dbReference type="Proteomes" id="UP000016584"/>
    </source>
</evidence>
<dbReference type="Pfam" id="PF00488">
    <property type="entry name" value="MutS_V"/>
    <property type="match status" value="1"/>
</dbReference>
<dbReference type="InterPro" id="IPR036187">
    <property type="entry name" value="DNA_mismatch_repair_MutS_sf"/>
</dbReference>
<dbReference type="GO" id="GO:0030983">
    <property type="term" value="F:mismatched DNA binding"/>
    <property type="evidence" value="ECO:0007669"/>
    <property type="project" value="InterPro"/>
</dbReference>
<dbReference type="SUPFAM" id="SSF48334">
    <property type="entry name" value="DNA repair protein MutS, domain III"/>
    <property type="match status" value="1"/>
</dbReference>
<evidence type="ECO:0000256" key="1">
    <source>
        <dbReference type="ARBA" id="ARBA00022741"/>
    </source>
</evidence>
<dbReference type="Gene3D" id="3.40.50.300">
    <property type="entry name" value="P-loop containing nucleotide triphosphate hydrolases"/>
    <property type="match status" value="1"/>
</dbReference>
<accession>U2HUL2</accession>
<organism evidence="5 6">
    <name type="scientific">Sphingobacterium paucimobilis HER1398</name>
    <dbReference type="NCBI Taxonomy" id="1346330"/>
    <lineage>
        <taxon>Bacteria</taxon>
        <taxon>Pseudomonadati</taxon>
        <taxon>Bacteroidota</taxon>
        <taxon>Sphingobacteriia</taxon>
        <taxon>Sphingobacteriales</taxon>
        <taxon>Sphingobacteriaceae</taxon>
        <taxon>Sphingobacterium</taxon>
    </lineage>
</organism>
<dbReference type="STRING" id="1346330.M472_10500"/>
<comment type="caution">
    <text evidence="5">The sequence shown here is derived from an EMBL/GenBank/DDBJ whole genome shotgun (WGS) entry which is preliminary data.</text>
</comment>
<dbReference type="PANTHER" id="PTHR11361:SF99">
    <property type="entry name" value="DNA MISMATCH REPAIR PROTEIN"/>
    <property type="match status" value="1"/>
</dbReference>
<dbReference type="InterPro" id="IPR045076">
    <property type="entry name" value="MutS"/>
</dbReference>
<dbReference type="GO" id="GO:0140664">
    <property type="term" value="F:ATP-dependent DNA damage sensor activity"/>
    <property type="evidence" value="ECO:0007669"/>
    <property type="project" value="InterPro"/>
</dbReference>
<evidence type="ECO:0000256" key="3">
    <source>
        <dbReference type="ARBA" id="ARBA00023125"/>
    </source>
</evidence>
<sequence>MALFIDQQTLDDLIIFSKGKNASICSFFNQTVTRGGEEQLITMLQYPMNHKEEIQGRVDILRLLMSIPTLEFPFTSLDFSDIEQYLSETDSRSQIQNSKKSLKAKLRYLLKVDAQILHTKNGIAALQRVIQAFVIFAANIPVAKKTDSWSKFEQSALKITETTLWKDFLDTEKSVQITDKNIHKVDQRCRFDDKEVILGFMKATYELDALIAVAQVALNKNLTLPLILDDSDDTELDIDGLYHPLVPNAVPNKLSLGHKEHILFLTGANMAGKSTFMKSLGISLYLAHLGFPIPANHMRFKVKDGLFTTINLSDNISSGYSHFYAEVLRVKRVAVELGNKKKLYVFFDELFRGTNVKDAYDGTLELLKSFAHKTDSFFLISTHITEVAEELSHLNNIHFAYLPTILENDKPVYTYTLEKGVSEDRHGMVIIENEKILEILA</sequence>
<reference evidence="5 6" key="1">
    <citation type="journal article" date="2013" name="Genome Announc.">
        <title>The Draft Genome Sequence of Sphingomonas paucimobilis Strain HER1398 (Proteobacteria), Host to the Giant PAU Phage, Indicates That It Is a Member of the Genus Sphingobacterium (Bacteroidetes).</title>
        <authorList>
            <person name="White R.A.III."/>
            <person name="Suttle C.A."/>
        </authorList>
    </citation>
    <scope>NUCLEOTIDE SEQUENCE [LARGE SCALE GENOMIC DNA]</scope>
    <source>
        <strain evidence="5 6">HER1398</strain>
    </source>
</reference>
<keyword evidence="2" id="KW-0067">ATP-binding</keyword>